<dbReference type="EMBL" id="JAJNDB010000004">
    <property type="protein sequence ID" value="MCD2195480.1"/>
    <property type="molecule type" value="Genomic_DNA"/>
</dbReference>
<accession>A0ABS8PB44</accession>
<evidence type="ECO:0000256" key="2">
    <source>
        <dbReference type="ARBA" id="ARBA00022475"/>
    </source>
</evidence>
<feature type="transmembrane region" description="Helical" evidence="9">
    <location>
        <begin position="361"/>
        <end position="382"/>
    </location>
</feature>
<evidence type="ECO:0000313" key="11">
    <source>
        <dbReference type="Proteomes" id="UP001199469"/>
    </source>
</evidence>
<dbReference type="PANTHER" id="PTHR33908:SF11">
    <property type="entry name" value="MEMBRANE PROTEIN"/>
    <property type="match status" value="1"/>
</dbReference>
<feature type="transmembrane region" description="Helical" evidence="9">
    <location>
        <begin position="335"/>
        <end position="354"/>
    </location>
</feature>
<keyword evidence="6 9" id="KW-1133">Transmembrane helix</keyword>
<evidence type="ECO:0000256" key="9">
    <source>
        <dbReference type="SAM" id="Phobius"/>
    </source>
</evidence>
<keyword evidence="3" id="KW-0328">Glycosyltransferase</keyword>
<evidence type="ECO:0000256" key="5">
    <source>
        <dbReference type="ARBA" id="ARBA00022692"/>
    </source>
</evidence>
<gene>
    <name evidence="10" type="ORF">LQ327_19100</name>
</gene>
<evidence type="ECO:0008006" key="12">
    <source>
        <dbReference type="Google" id="ProtNLM"/>
    </source>
</evidence>
<feature type="region of interest" description="Disordered" evidence="8">
    <location>
        <begin position="1"/>
        <end position="21"/>
    </location>
</feature>
<name>A0ABS8PB44_9PSEU</name>
<evidence type="ECO:0000256" key="7">
    <source>
        <dbReference type="ARBA" id="ARBA00023136"/>
    </source>
</evidence>
<feature type="transmembrane region" description="Helical" evidence="9">
    <location>
        <begin position="138"/>
        <end position="159"/>
    </location>
</feature>
<dbReference type="InterPro" id="IPR050297">
    <property type="entry name" value="LipidA_mod_glycosyltrf_83"/>
</dbReference>
<sequence>MATLSVTDREQAESPGAGEPVARWPVLSPRAGRWLAAGLGGLAGAVLFYAAHRGMPDDSYITLDYARNLALHGHWGLTEFRNSNTATSPLNVWLLAAGILATGGRPVVAAGLVLVLATALAGGWSAALADILGRRRSVVAGLVVGLLVTSPIFASVVGMESFLGAALMVGVARYAAQRRAVAAGVVTGLAVLCRPDLAVPAVVVLAVLFVGVAPRAPRRMFLAGGVAAVVVLPWHVWSWFVLGGFVPDTLVIKTGGAFPNGEVFGNGPLFFVDRWPVAMALISAVVVAGLGALVASVLAWARGSGRLADRVVVACGVAGLAHYAVYAAMGVSSYLWYYAPSLGLITVCAALGAAELSSRRIGALTAALAVVAGAGIGLQTALGVPWAQPALFGNWATSGQYLAAGEQLGRTVPPGRSVLAPGEIGALAYGCGCDIVDGFSDHDRLMALVAQREATSGPVGRFLLRLDTLHADRSPVRRTDHVLRYVAGTGPGWPTDVPGRGPGRLVLDPPGADAAAVSLNGE</sequence>
<proteinExistence type="predicted"/>
<feature type="transmembrane region" description="Helical" evidence="9">
    <location>
        <begin position="197"/>
        <end position="213"/>
    </location>
</feature>
<feature type="transmembrane region" description="Helical" evidence="9">
    <location>
        <begin position="107"/>
        <end position="126"/>
    </location>
</feature>
<evidence type="ECO:0000313" key="10">
    <source>
        <dbReference type="EMBL" id="MCD2195480.1"/>
    </source>
</evidence>
<feature type="transmembrane region" description="Helical" evidence="9">
    <location>
        <begin position="34"/>
        <end position="51"/>
    </location>
</feature>
<keyword evidence="2" id="KW-1003">Cell membrane</keyword>
<keyword evidence="4" id="KW-0808">Transferase</keyword>
<comment type="caution">
    <text evidence="10">The sequence shown here is derived from an EMBL/GenBank/DDBJ whole genome shotgun (WGS) entry which is preliminary data.</text>
</comment>
<feature type="transmembrane region" description="Helical" evidence="9">
    <location>
        <begin position="311"/>
        <end position="329"/>
    </location>
</feature>
<evidence type="ECO:0000256" key="8">
    <source>
        <dbReference type="SAM" id="MobiDB-lite"/>
    </source>
</evidence>
<feature type="transmembrane region" description="Helical" evidence="9">
    <location>
        <begin position="277"/>
        <end position="299"/>
    </location>
</feature>
<keyword evidence="11" id="KW-1185">Reference proteome</keyword>
<evidence type="ECO:0000256" key="1">
    <source>
        <dbReference type="ARBA" id="ARBA00004651"/>
    </source>
</evidence>
<keyword evidence="5 9" id="KW-0812">Transmembrane</keyword>
<dbReference type="RefSeq" id="WP_230736623.1">
    <property type="nucleotide sequence ID" value="NZ_JAJNDB010000004.1"/>
</dbReference>
<reference evidence="10 11" key="1">
    <citation type="submission" date="2021-11" db="EMBL/GenBank/DDBJ databases">
        <title>Draft genome sequence of Actinomycetospora sp. SF1 isolated from the rhizosphere soil.</title>
        <authorList>
            <person name="Duangmal K."/>
            <person name="Chantavorakit T."/>
        </authorList>
    </citation>
    <scope>NUCLEOTIDE SEQUENCE [LARGE SCALE GENOMIC DNA]</scope>
    <source>
        <strain evidence="10 11">TBRC 5722</strain>
    </source>
</reference>
<dbReference type="Proteomes" id="UP001199469">
    <property type="component" value="Unassembled WGS sequence"/>
</dbReference>
<protein>
    <recommendedName>
        <fullName evidence="12">4-amino-4-deoxy-L-arabinose transferase-like glycosyltransferase</fullName>
    </recommendedName>
</protein>
<organism evidence="10 11">
    <name type="scientific">Actinomycetospora endophytica</name>
    <dbReference type="NCBI Taxonomy" id="2291215"/>
    <lineage>
        <taxon>Bacteria</taxon>
        <taxon>Bacillati</taxon>
        <taxon>Actinomycetota</taxon>
        <taxon>Actinomycetes</taxon>
        <taxon>Pseudonocardiales</taxon>
        <taxon>Pseudonocardiaceae</taxon>
        <taxon>Actinomycetospora</taxon>
    </lineage>
</organism>
<evidence type="ECO:0000256" key="6">
    <source>
        <dbReference type="ARBA" id="ARBA00022989"/>
    </source>
</evidence>
<evidence type="ECO:0000256" key="4">
    <source>
        <dbReference type="ARBA" id="ARBA00022679"/>
    </source>
</evidence>
<keyword evidence="7 9" id="KW-0472">Membrane</keyword>
<comment type="subcellular location">
    <subcellularLocation>
        <location evidence="1">Cell membrane</location>
        <topology evidence="1">Multi-pass membrane protein</topology>
    </subcellularLocation>
</comment>
<evidence type="ECO:0000256" key="3">
    <source>
        <dbReference type="ARBA" id="ARBA00022676"/>
    </source>
</evidence>
<feature type="transmembrane region" description="Helical" evidence="9">
    <location>
        <begin position="220"/>
        <end position="240"/>
    </location>
</feature>
<dbReference type="PANTHER" id="PTHR33908">
    <property type="entry name" value="MANNOSYLTRANSFERASE YKCB-RELATED"/>
    <property type="match status" value="1"/>
</dbReference>